<reference evidence="8 9" key="1">
    <citation type="journal article" date="2016" name="Nat. Commun.">
        <title>Thousands of microbial genomes shed light on interconnected biogeochemical processes in an aquifer system.</title>
        <authorList>
            <person name="Anantharaman K."/>
            <person name="Brown C.T."/>
            <person name="Hug L.A."/>
            <person name="Sharon I."/>
            <person name="Castelle C.J."/>
            <person name="Probst A.J."/>
            <person name="Thomas B.C."/>
            <person name="Singh A."/>
            <person name="Wilkins M.J."/>
            <person name="Karaoz U."/>
            <person name="Brodie E.L."/>
            <person name="Williams K.H."/>
            <person name="Hubbard S.S."/>
            <person name="Banfield J.F."/>
        </authorList>
    </citation>
    <scope>NUCLEOTIDE SEQUENCE [LARGE SCALE GENOMIC DNA]</scope>
</reference>
<dbReference type="InterPro" id="IPR050377">
    <property type="entry name" value="Radical_SAM_PqqE_MftC-like"/>
</dbReference>
<keyword evidence="5" id="KW-0408">Iron</keyword>
<keyword evidence="3" id="KW-0949">S-adenosyl-L-methionine</keyword>
<dbReference type="PANTHER" id="PTHR11228">
    <property type="entry name" value="RADICAL SAM DOMAIN PROTEIN"/>
    <property type="match status" value="1"/>
</dbReference>
<dbReference type="EMBL" id="MHMA01000029">
    <property type="protein sequence ID" value="OGZ19990.1"/>
    <property type="molecule type" value="Genomic_DNA"/>
</dbReference>
<organism evidence="8 9">
    <name type="scientific">Candidatus Nealsonbacteria bacterium RIFCSPHIGHO2_01_FULL_43_31</name>
    <dbReference type="NCBI Taxonomy" id="1801665"/>
    <lineage>
        <taxon>Bacteria</taxon>
        <taxon>Candidatus Nealsoniibacteriota</taxon>
    </lineage>
</organism>
<feature type="domain" description="Radical SAM core" evidence="7">
    <location>
        <begin position="43"/>
        <end position="274"/>
    </location>
</feature>
<dbReference type="SFLD" id="SFLDS00029">
    <property type="entry name" value="Radical_SAM"/>
    <property type="match status" value="1"/>
</dbReference>
<evidence type="ECO:0000313" key="8">
    <source>
        <dbReference type="EMBL" id="OGZ19990.1"/>
    </source>
</evidence>
<dbReference type="InterPro" id="IPR007197">
    <property type="entry name" value="rSAM"/>
</dbReference>
<evidence type="ECO:0000256" key="3">
    <source>
        <dbReference type="ARBA" id="ARBA00022691"/>
    </source>
</evidence>
<keyword evidence="4" id="KW-0479">Metal-binding</keyword>
<accession>A0A1G2E3Q8</accession>
<comment type="cofactor">
    <cofactor evidence="1">
        <name>[4Fe-4S] cluster</name>
        <dbReference type="ChEBI" id="CHEBI:49883"/>
    </cofactor>
</comment>
<keyword evidence="6" id="KW-0411">Iron-sulfur</keyword>
<evidence type="ECO:0000313" key="9">
    <source>
        <dbReference type="Proteomes" id="UP000178721"/>
    </source>
</evidence>
<evidence type="ECO:0000256" key="5">
    <source>
        <dbReference type="ARBA" id="ARBA00023004"/>
    </source>
</evidence>
<proteinExistence type="predicted"/>
<dbReference type="InterPro" id="IPR013785">
    <property type="entry name" value="Aldolase_TIM"/>
</dbReference>
<dbReference type="CDD" id="cd21109">
    <property type="entry name" value="SPASM"/>
    <property type="match status" value="1"/>
</dbReference>
<dbReference type="InterPro" id="IPR058240">
    <property type="entry name" value="rSAM_sf"/>
</dbReference>
<dbReference type="PIRSF" id="PIRSF037420">
    <property type="entry name" value="PQQ_syn_pqqE"/>
    <property type="match status" value="1"/>
</dbReference>
<dbReference type="Pfam" id="PF04055">
    <property type="entry name" value="Radical_SAM"/>
    <property type="match status" value="1"/>
</dbReference>
<dbReference type="Gene3D" id="3.20.20.70">
    <property type="entry name" value="Aldolase class I"/>
    <property type="match status" value="1"/>
</dbReference>
<sequence>MKLISTAKHFYSALKKHVLADILTGNFSRPWHFLVANFKYRALGFPYVALIEVGSYCNLRCPTCPTPADKICRKKELMTFDNFKKVIDHIKDSIHVVLLYFTNEPLLNPDIARMVQYAHQNNLYTEISTNAVLLNKEKTKDLLESQLDRIIIDLDGTTKDSYEQFRVGARFENVLENIKYFCQQKQILKLKKPFIELQFVLTKLNQDEVEDIKKIAEELKVDHLCLRSFNLGEYAYSAEEIKNLSDKFFPDTPKYQQKIRYQKEGDKLKIKSSPTTCPLARSHLVVLVDGSVAMCCYDLRGEYIYGNVFSHKLKEIWFDQGTKNRRQLAEKRQYPLCKICSIYK</sequence>
<evidence type="ECO:0000256" key="1">
    <source>
        <dbReference type="ARBA" id="ARBA00001966"/>
    </source>
</evidence>
<dbReference type="PANTHER" id="PTHR11228:SF7">
    <property type="entry name" value="PQQA PEPTIDE CYCLASE"/>
    <property type="match status" value="1"/>
</dbReference>
<name>A0A1G2E3Q8_9BACT</name>
<protein>
    <recommendedName>
        <fullName evidence="7">Radical SAM core domain-containing protein</fullName>
    </recommendedName>
</protein>
<dbReference type="GO" id="GO:0051539">
    <property type="term" value="F:4 iron, 4 sulfur cluster binding"/>
    <property type="evidence" value="ECO:0007669"/>
    <property type="project" value="UniProtKB-KW"/>
</dbReference>
<dbReference type="InterPro" id="IPR017200">
    <property type="entry name" value="PqqE-like"/>
</dbReference>
<evidence type="ECO:0000256" key="6">
    <source>
        <dbReference type="ARBA" id="ARBA00023014"/>
    </source>
</evidence>
<dbReference type="InterPro" id="IPR034391">
    <property type="entry name" value="AdoMet-like_SPASM_containing"/>
</dbReference>
<gene>
    <name evidence="8" type="ORF">A2654_02120</name>
</gene>
<dbReference type="SUPFAM" id="SSF102114">
    <property type="entry name" value="Radical SAM enzymes"/>
    <property type="match status" value="1"/>
</dbReference>
<dbReference type="AlphaFoldDB" id="A0A1G2E3Q8"/>
<dbReference type="GO" id="GO:0046872">
    <property type="term" value="F:metal ion binding"/>
    <property type="evidence" value="ECO:0007669"/>
    <property type="project" value="UniProtKB-KW"/>
</dbReference>
<comment type="caution">
    <text evidence="8">The sequence shown here is derived from an EMBL/GenBank/DDBJ whole genome shotgun (WGS) entry which is preliminary data.</text>
</comment>
<evidence type="ECO:0000259" key="7">
    <source>
        <dbReference type="PROSITE" id="PS51918"/>
    </source>
</evidence>
<dbReference type="PROSITE" id="PS51918">
    <property type="entry name" value="RADICAL_SAM"/>
    <property type="match status" value="1"/>
</dbReference>
<dbReference type="CDD" id="cd01335">
    <property type="entry name" value="Radical_SAM"/>
    <property type="match status" value="1"/>
</dbReference>
<dbReference type="InterPro" id="IPR023885">
    <property type="entry name" value="4Fe4S-binding_SPASM_dom"/>
</dbReference>
<dbReference type="SFLD" id="SFLDG01067">
    <property type="entry name" value="SPASM/twitch_domain_containing"/>
    <property type="match status" value="1"/>
</dbReference>
<dbReference type="Proteomes" id="UP000178721">
    <property type="component" value="Unassembled WGS sequence"/>
</dbReference>
<dbReference type="GO" id="GO:0003824">
    <property type="term" value="F:catalytic activity"/>
    <property type="evidence" value="ECO:0007669"/>
    <property type="project" value="InterPro"/>
</dbReference>
<evidence type="ECO:0000256" key="2">
    <source>
        <dbReference type="ARBA" id="ARBA00022485"/>
    </source>
</evidence>
<dbReference type="Pfam" id="PF13186">
    <property type="entry name" value="SPASM"/>
    <property type="match status" value="1"/>
</dbReference>
<dbReference type="SFLD" id="SFLDG01387">
    <property type="entry name" value="BtrN-like_SPASM_domain_contain"/>
    <property type="match status" value="1"/>
</dbReference>
<evidence type="ECO:0000256" key="4">
    <source>
        <dbReference type="ARBA" id="ARBA00022723"/>
    </source>
</evidence>
<keyword evidence="2" id="KW-0004">4Fe-4S</keyword>